<feature type="compositionally biased region" description="Basic and acidic residues" evidence="1">
    <location>
        <begin position="190"/>
        <end position="200"/>
    </location>
</feature>
<evidence type="ECO:0000313" key="3">
    <source>
        <dbReference type="Proteomes" id="UP000641152"/>
    </source>
</evidence>
<dbReference type="EMBL" id="JACXST010000001">
    <property type="protein sequence ID" value="MBD9360592.1"/>
    <property type="molecule type" value="Genomic_DNA"/>
</dbReference>
<dbReference type="RefSeq" id="WP_192393320.1">
    <property type="nucleotide sequence ID" value="NZ_CAJHIU010000001.1"/>
</dbReference>
<keyword evidence="3" id="KW-1185">Reference proteome</keyword>
<name>A0ABR9DFA6_9GAMM</name>
<feature type="region of interest" description="Disordered" evidence="1">
    <location>
        <begin position="152"/>
        <end position="214"/>
    </location>
</feature>
<protein>
    <submittedName>
        <fullName evidence="2">Uncharacterized protein</fullName>
    </submittedName>
</protein>
<gene>
    <name evidence="2" type="ORF">EBB_08595</name>
</gene>
<dbReference type="Proteomes" id="UP000641152">
    <property type="component" value="Unassembled WGS sequence"/>
</dbReference>
<organism evidence="2 3">
    <name type="scientific">Methylomonas fluvii</name>
    <dbReference type="NCBI Taxonomy" id="1854564"/>
    <lineage>
        <taxon>Bacteria</taxon>
        <taxon>Pseudomonadati</taxon>
        <taxon>Pseudomonadota</taxon>
        <taxon>Gammaproteobacteria</taxon>
        <taxon>Methylococcales</taxon>
        <taxon>Methylococcaceae</taxon>
        <taxon>Methylomonas</taxon>
    </lineage>
</organism>
<accession>A0ABR9DFA6</accession>
<feature type="compositionally biased region" description="Low complexity" evidence="1">
    <location>
        <begin position="58"/>
        <end position="69"/>
    </location>
</feature>
<feature type="region of interest" description="Disordered" evidence="1">
    <location>
        <begin position="27"/>
        <end position="86"/>
    </location>
</feature>
<evidence type="ECO:0000313" key="2">
    <source>
        <dbReference type="EMBL" id="MBD9360592.1"/>
    </source>
</evidence>
<proteinExistence type="predicted"/>
<feature type="compositionally biased region" description="Pro residues" evidence="1">
    <location>
        <begin position="70"/>
        <end position="86"/>
    </location>
</feature>
<reference evidence="2 3" key="1">
    <citation type="submission" date="2020-09" db="EMBL/GenBank/DDBJ databases">
        <title>Methylomonas albis sp. nov. and Methylomonas fluvii sp. nov.: Two cold-adapted methanotrophs from the River Elbe and an amended description of Methylovulum psychrotolerans strain Eb1.</title>
        <authorList>
            <person name="Bussmann I.K."/>
            <person name="Klings K.-W."/>
            <person name="Warnstedt J."/>
            <person name="Hoppert M."/>
            <person name="Saborowski A."/>
            <person name="Horn F."/>
            <person name="Liebner S."/>
        </authorList>
    </citation>
    <scope>NUCLEOTIDE SEQUENCE [LARGE SCALE GENOMIC DNA]</scope>
    <source>
        <strain evidence="2 3">EbB</strain>
    </source>
</reference>
<feature type="compositionally biased region" description="Polar residues" evidence="1">
    <location>
        <begin position="33"/>
        <end position="57"/>
    </location>
</feature>
<sequence length="231" mass="25079">MIELLIIVGLAVVGWLVWKGKLKLKPIGKTPENKQATPPQPATSRAASAPSQPNTASPTTPITQEIETPVEPPIQAPEPIAEPAPQAPIVTAVTEEPRTLTKAAPVITIPEDSVLKRHYLAALQAEKEALSNPYPTDSVLRRHYETLHKIASPQHSQLVDESEASQPEAATQPASDAEAVLPEDSSVQTHDLDQLRREIAAELPTPPTDSVLKRHYDSLLQTKLQQRLSAE</sequence>
<comment type="caution">
    <text evidence="2">The sequence shown here is derived from an EMBL/GenBank/DDBJ whole genome shotgun (WGS) entry which is preliminary data.</text>
</comment>
<evidence type="ECO:0000256" key="1">
    <source>
        <dbReference type="SAM" id="MobiDB-lite"/>
    </source>
</evidence>
<feature type="compositionally biased region" description="Polar residues" evidence="1">
    <location>
        <begin position="153"/>
        <end position="174"/>
    </location>
</feature>